<name>A0A8J3B697_9ACTN</name>
<dbReference type="GO" id="GO:0004016">
    <property type="term" value="F:adenylate cyclase activity"/>
    <property type="evidence" value="ECO:0007669"/>
    <property type="project" value="TreeGrafter"/>
</dbReference>
<evidence type="ECO:0000256" key="1">
    <source>
        <dbReference type="ARBA" id="ARBA00022741"/>
    </source>
</evidence>
<keyword evidence="5" id="KW-1185">Reference proteome</keyword>
<sequence length="1031" mass="109040">MDALPPALLGRSHPTAVLRARLAAAVAGRGGLVLVTGEPGIGKTSLLTHVADEARAGGALVLTGWCSNVDRAPGYWPWVQVLRGLRRGVGAGEWAGLAAAGGPRLAALLGEAPAADAAAEPFALSDAVTSVLVEAAQRRPVAVILDDLQWADPASLRLLRFAMRESWLQPLLLVGAYRDVEVAEQHAPGALFAPLTEKATSVTLTGLGRDEVGRLIARTAGREPAADLVDTVLGRTGGNPFLVEQVARLWASVGSATAMAAPISDAVRARLDLLAAPVAELLTAAAVLGRRFHHRVLAAAAGQPVDAVDALLEDAVAARLVLVEGDGRFGFTHDLVREALYDGLPADRRQRAHAAAVRALDRPGAADRSRAAELAHHAHLAGAALDRDRRVALLLAAGREAGTWLAAEEAVGHYRRALALLTGHDPRRHAIVSLDLARELHRLGERDAARRIFREVAAAARRAPDPDVLARAALVLHGLGDDDALTAALLAEAHGRPAGGPAPDSVDDLAESLTRRVATAARRGDDDEALAFSLWARLDALRGPGAAGERLALIDELAAVGHRRGDRELEYFAASLRWVAHLERGDPAYLDHFRAFVALADREALARYANAAYIDRCVVSAHTGRFAEAEAHLGRALALTEARENLDVQYVDEHLRWTLWLLQGRFDALDGLHRSLAGTGHPHPDLLAAITAVERGDPRPGLRYLAEPAALPRAVQPLRLRLLAHTAAAAGDADLCRAATEALTPVRGQWLVSLYGADISGPVDLWLGLVHAAAGRWPVAAEALAAARESADRLQAAPWSVLARAHLARLLADRGDPAAAGAAAEARAAAAALGMAHVVALLAAPAAAPAGAEFRRSGSTWTLAFAGRTVRIGDAKGLRDLHALLGQPGVDVPAVRLLSPEGGDTVVAARGLGGDPVLDETAKAQYKRRLGDLDEQIERALGRGDDGRAARLDAERQALLRQLRDAVGLGGRSRRLGDEAERARKAVTARIHDVLRKLDERHPELAAHLRAAVTTGATCRYLPESEVRWTR</sequence>
<dbReference type="InterPro" id="IPR011990">
    <property type="entry name" value="TPR-like_helical_dom_sf"/>
</dbReference>
<dbReference type="GO" id="GO:0005524">
    <property type="term" value="F:ATP binding"/>
    <property type="evidence" value="ECO:0007669"/>
    <property type="project" value="UniProtKB-KW"/>
</dbReference>
<dbReference type="PANTHER" id="PTHR16305">
    <property type="entry name" value="TESTICULAR SOLUBLE ADENYLYL CYCLASE"/>
    <property type="match status" value="1"/>
</dbReference>
<organism evidence="4 5">
    <name type="scientific">Pilimelia anulata</name>
    <dbReference type="NCBI Taxonomy" id="53371"/>
    <lineage>
        <taxon>Bacteria</taxon>
        <taxon>Bacillati</taxon>
        <taxon>Actinomycetota</taxon>
        <taxon>Actinomycetes</taxon>
        <taxon>Micromonosporales</taxon>
        <taxon>Micromonosporaceae</taxon>
        <taxon>Pilimelia</taxon>
    </lineage>
</organism>
<comment type="caution">
    <text evidence="4">The sequence shown here is derived from an EMBL/GenBank/DDBJ whole genome shotgun (WGS) entry which is preliminary data.</text>
</comment>
<dbReference type="InterPro" id="IPR027417">
    <property type="entry name" value="P-loop_NTPase"/>
</dbReference>
<dbReference type="PANTHER" id="PTHR16305:SF35">
    <property type="entry name" value="TRANSCRIPTIONAL ACTIVATOR DOMAIN"/>
    <property type="match status" value="1"/>
</dbReference>
<dbReference type="AlphaFoldDB" id="A0A8J3B697"/>
<protein>
    <recommendedName>
        <fullName evidence="3">Orc1-like AAA ATPase domain-containing protein</fullName>
    </recommendedName>
</protein>
<reference evidence="4" key="1">
    <citation type="journal article" date="2014" name="Int. J. Syst. Evol. Microbiol.">
        <title>Complete genome sequence of Corynebacterium casei LMG S-19264T (=DSM 44701T), isolated from a smear-ripened cheese.</title>
        <authorList>
            <consortium name="US DOE Joint Genome Institute (JGI-PGF)"/>
            <person name="Walter F."/>
            <person name="Albersmeier A."/>
            <person name="Kalinowski J."/>
            <person name="Ruckert C."/>
        </authorList>
    </citation>
    <scope>NUCLEOTIDE SEQUENCE</scope>
    <source>
        <strain evidence="4">JCM 3090</strain>
    </source>
</reference>
<evidence type="ECO:0000256" key="2">
    <source>
        <dbReference type="ARBA" id="ARBA00022840"/>
    </source>
</evidence>
<keyword evidence="2" id="KW-0067">ATP-binding</keyword>
<dbReference type="InterPro" id="IPR041664">
    <property type="entry name" value="AAA_16"/>
</dbReference>
<dbReference type="Pfam" id="PF13191">
    <property type="entry name" value="AAA_16"/>
    <property type="match status" value="1"/>
</dbReference>
<dbReference type="EMBL" id="BMQB01000005">
    <property type="protein sequence ID" value="GGJ96670.1"/>
    <property type="molecule type" value="Genomic_DNA"/>
</dbReference>
<reference evidence="4" key="2">
    <citation type="submission" date="2020-09" db="EMBL/GenBank/DDBJ databases">
        <authorList>
            <person name="Sun Q."/>
            <person name="Ohkuma M."/>
        </authorList>
    </citation>
    <scope>NUCLEOTIDE SEQUENCE</scope>
    <source>
        <strain evidence="4">JCM 3090</strain>
    </source>
</reference>
<feature type="domain" description="Orc1-like AAA ATPase" evidence="3">
    <location>
        <begin position="8"/>
        <end position="174"/>
    </location>
</feature>
<dbReference type="Proteomes" id="UP000649739">
    <property type="component" value="Unassembled WGS sequence"/>
</dbReference>
<gene>
    <name evidence="4" type="ORF">GCM10010123_28330</name>
</gene>
<evidence type="ECO:0000313" key="4">
    <source>
        <dbReference type="EMBL" id="GGJ96670.1"/>
    </source>
</evidence>
<dbReference type="SUPFAM" id="SSF52540">
    <property type="entry name" value="P-loop containing nucleoside triphosphate hydrolases"/>
    <property type="match status" value="1"/>
</dbReference>
<evidence type="ECO:0000313" key="5">
    <source>
        <dbReference type="Proteomes" id="UP000649739"/>
    </source>
</evidence>
<dbReference type="GO" id="GO:0005737">
    <property type="term" value="C:cytoplasm"/>
    <property type="evidence" value="ECO:0007669"/>
    <property type="project" value="TreeGrafter"/>
</dbReference>
<evidence type="ECO:0000259" key="3">
    <source>
        <dbReference type="Pfam" id="PF13191"/>
    </source>
</evidence>
<dbReference type="RefSeq" id="WP_189170586.1">
    <property type="nucleotide sequence ID" value="NZ_BMQB01000005.1"/>
</dbReference>
<accession>A0A8J3B697</accession>
<keyword evidence="1" id="KW-0547">Nucleotide-binding</keyword>
<dbReference type="SUPFAM" id="SSF48452">
    <property type="entry name" value="TPR-like"/>
    <property type="match status" value="1"/>
</dbReference>
<proteinExistence type="predicted"/>